<dbReference type="GO" id="GO:1902600">
    <property type="term" value="P:proton transmembrane transport"/>
    <property type="evidence" value="ECO:0007669"/>
    <property type="project" value="InterPro"/>
</dbReference>
<feature type="transmembrane region" description="Helical" evidence="10">
    <location>
        <begin position="113"/>
        <end position="134"/>
    </location>
</feature>
<feature type="transmembrane region" description="Helical" evidence="10">
    <location>
        <begin position="146"/>
        <end position="172"/>
    </location>
</feature>
<dbReference type="GO" id="GO:0005886">
    <property type="term" value="C:plasma membrane"/>
    <property type="evidence" value="ECO:0007669"/>
    <property type="project" value="TreeGrafter"/>
</dbReference>
<feature type="transmembrane region" description="Helical" evidence="10">
    <location>
        <begin position="54"/>
        <end position="73"/>
    </location>
</feature>
<keyword evidence="2" id="KW-0813">Transport</keyword>
<dbReference type="Gene3D" id="1.20.1530.20">
    <property type="match status" value="1"/>
</dbReference>
<evidence type="ECO:0000256" key="2">
    <source>
        <dbReference type="ARBA" id="ARBA00022448"/>
    </source>
</evidence>
<dbReference type="Pfam" id="PF02254">
    <property type="entry name" value="TrkA_N"/>
    <property type="match status" value="1"/>
</dbReference>
<evidence type="ECO:0000256" key="4">
    <source>
        <dbReference type="ARBA" id="ARBA00022538"/>
    </source>
</evidence>
<dbReference type="Proteomes" id="UP000217999">
    <property type="component" value="Unassembled WGS sequence"/>
</dbReference>
<feature type="transmembrane region" description="Helical" evidence="10">
    <location>
        <begin position="85"/>
        <end position="107"/>
    </location>
</feature>
<dbReference type="EMBL" id="NSJF01000006">
    <property type="protein sequence ID" value="PAT33867.1"/>
    <property type="molecule type" value="Genomic_DNA"/>
</dbReference>
<feature type="transmembrane region" description="Helical" evidence="10">
    <location>
        <begin position="6"/>
        <end position="23"/>
    </location>
</feature>
<dbReference type="SUPFAM" id="SSF51735">
    <property type="entry name" value="NAD(P)-binding Rossmann-fold domains"/>
    <property type="match status" value="1"/>
</dbReference>
<dbReference type="InterPro" id="IPR003148">
    <property type="entry name" value="RCK_N"/>
</dbReference>
<dbReference type="InterPro" id="IPR036291">
    <property type="entry name" value="NAD(P)-bd_dom_sf"/>
</dbReference>
<dbReference type="GO" id="GO:0012505">
    <property type="term" value="C:endomembrane system"/>
    <property type="evidence" value="ECO:0007669"/>
    <property type="project" value="UniProtKB-SubCell"/>
</dbReference>
<evidence type="ECO:0000256" key="1">
    <source>
        <dbReference type="ARBA" id="ARBA00004127"/>
    </source>
</evidence>
<dbReference type="GO" id="GO:0006813">
    <property type="term" value="P:potassium ion transport"/>
    <property type="evidence" value="ECO:0007669"/>
    <property type="project" value="UniProtKB-KW"/>
</dbReference>
<evidence type="ECO:0000256" key="5">
    <source>
        <dbReference type="ARBA" id="ARBA00022692"/>
    </source>
</evidence>
<feature type="transmembrane region" description="Helical" evidence="10">
    <location>
        <begin position="337"/>
        <end position="356"/>
    </location>
</feature>
<dbReference type="AlphaFoldDB" id="A0A2A2A7X3"/>
<name>A0A2A2A7X3_9BURK</name>
<dbReference type="Gene3D" id="3.40.50.720">
    <property type="entry name" value="NAD(P)-binding Rossmann-like Domain"/>
    <property type="match status" value="1"/>
</dbReference>
<organism evidence="12 13">
    <name type="scientific">Vandammella animalimorsus</name>
    <dbReference type="NCBI Taxonomy" id="2029117"/>
    <lineage>
        <taxon>Bacteria</taxon>
        <taxon>Pseudomonadati</taxon>
        <taxon>Pseudomonadota</taxon>
        <taxon>Betaproteobacteria</taxon>
        <taxon>Burkholderiales</taxon>
        <taxon>Comamonadaceae</taxon>
        <taxon>Vandammella</taxon>
    </lineage>
</organism>
<evidence type="ECO:0000256" key="8">
    <source>
        <dbReference type="ARBA" id="ARBA00023065"/>
    </source>
</evidence>
<dbReference type="GO" id="GO:0015297">
    <property type="term" value="F:antiporter activity"/>
    <property type="evidence" value="ECO:0007669"/>
    <property type="project" value="UniProtKB-KW"/>
</dbReference>
<dbReference type="Pfam" id="PF00999">
    <property type="entry name" value="Na_H_Exchanger"/>
    <property type="match status" value="1"/>
</dbReference>
<keyword evidence="8" id="KW-0406">Ion transport</keyword>
<feature type="transmembrane region" description="Helical" evidence="10">
    <location>
        <begin position="30"/>
        <end position="48"/>
    </location>
</feature>
<evidence type="ECO:0000313" key="12">
    <source>
        <dbReference type="EMBL" id="PAT33867.1"/>
    </source>
</evidence>
<reference evidence="12 13" key="1">
    <citation type="submission" date="2017-08" db="EMBL/GenBank/DDBJ databases">
        <title>WGS of Clinical strains of the CDC Group NO-1 linked to zoonotic infections in humans.</title>
        <authorList>
            <person name="Bernier A.-M."/>
            <person name="Bernard K."/>
        </authorList>
    </citation>
    <scope>NUCLEOTIDE SEQUENCE [LARGE SCALE GENOMIC DNA]</scope>
    <source>
        <strain evidence="12 13">NML03-0146</strain>
    </source>
</reference>
<evidence type="ECO:0000313" key="13">
    <source>
        <dbReference type="Proteomes" id="UP000217999"/>
    </source>
</evidence>
<dbReference type="FunFam" id="3.40.50.720:FF:000036">
    <property type="entry name" value="Glutathione-regulated potassium-efflux system protein KefB"/>
    <property type="match status" value="1"/>
</dbReference>
<dbReference type="PANTHER" id="PTHR46157:SF4">
    <property type="entry name" value="K(+) EFFLUX ANTIPORTER 3, CHLOROPLASTIC"/>
    <property type="match status" value="1"/>
</dbReference>
<dbReference type="RefSeq" id="WP_095550487.1">
    <property type="nucleotide sequence ID" value="NZ_NSJF01000006.1"/>
</dbReference>
<protein>
    <submittedName>
        <fullName evidence="12">Potassium transporter</fullName>
    </submittedName>
</protein>
<sequence length="626" mass="67089">MTQILLYAFIYLFAAVAAVLVSKRFGLGSVLGYLVAGIAIGPVLGLVGKELQTIQQVAEFGVVMMLFLVGLELAPNKLWALRSKLLGLGGLQVGLTAALIAAVTVLLGQSWQIGVAAGCILALSSTAIVLQTLGEKGLLSSQGGQASFMVLLFQDVAAIPMLALLPLLGAAGAAAQAEGVDHSINLLAGEPVWLQALATALMLLAIVLGVRRIVPAALRHIGRTGLREMFTLFTLMLVVGIAELMSVIGLSPALGTFIAGVALAESAYRHELQSHLEPFKGLLLGLFFITVGAGINFRLLGAELWLIVGLTLGLLLLKMLVLYVLGRAFRLPRAANTLFVFSLAQAGEFGFVLLSISKQSHLLPPLIGDRLLLVIALSMLATPLLFLLYDWVAARGAQPEGAQERPHDEIGGDKPIILLGHGRFGVQVNSMLAACGFHATVIDYHAETVEGLTRFGLKTYYGDANRPELLASAGLHNAKLLIVAIDDQSRALEIIQFVRRHYPKLPIIARAYDQSNGYELHRAGADHVIRETFDAAMRSARLALQALGIEPAKARELAELYTERSEHRLQVLAEMHDPQLPAYANEALTARLREMEAQTALLMQQLLRASEPEAEPRSEPAAGDLG</sequence>
<evidence type="ECO:0000256" key="6">
    <source>
        <dbReference type="ARBA" id="ARBA00022958"/>
    </source>
</evidence>
<proteinExistence type="predicted"/>
<comment type="subcellular location">
    <subcellularLocation>
        <location evidence="1">Endomembrane system</location>
        <topology evidence="1">Multi-pass membrane protein</topology>
    </subcellularLocation>
</comment>
<evidence type="ECO:0000256" key="7">
    <source>
        <dbReference type="ARBA" id="ARBA00022989"/>
    </source>
</evidence>
<keyword evidence="5 10" id="KW-0812">Transmembrane</keyword>
<gene>
    <name evidence="12" type="ORF">CK620_11475</name>
</gene>
<evidence type="ECO:0000259" key="11">
    <source>
        <dbReference type="PROSITE" id="PS51201"/>
    </source>
</evidence>
<dbReference type="InterPro" id="IPR006153">
    <property type="entry name" value="Cation/H_exchanger_TM"/>
</dbReference>
<feature type="transmembrane region" description="Helical" evidence="10">
    <location>
        <begin position="192"/>
        <end position="214"/>
    </location>
</feature>
<evidence type="ECO:0000256" key="10">
    <source>
        <dbReference type="SAM" id="Phobius"/>
    </source>
</evidence>
<evidence type="ECO:0000256" key="3">
    <source>
        <dbReference type="ARBA" id="ARBA00022449"/>
    </source>
</evidence>
<feature type="transmembrane region" description="Helical" evidence="10">
    <location>
        <begin position="371"/>
        <end position="389"/>
    </location>
</feature>
<evidence type="ECO:0000256" key="9">
    <source>
        <dbReference type="ARBA" id="ARBA00023136"/>
    </source>
</evidence>
<keyword evidence="6" id="KW-0630">Potassium</keyword>
<accession>A0A2A2A7X3</accession>
<feature type="domain" description="RCK N-terminal" evidence="11">
    <location>
        <begin position="413"/>
        <end position="529"/>
    </location>
</feature>
<dbReference type="PANTHER" id="PTHR46157">
    <property type="entry name" value="K(+) EFFLUX ANTIPORTER 3, CHLOROPLASTIC"/>
    <property type="match status" value="1"/>
</dbReference>
<feature type="transmembrane region" description="Helical" evidence="10">
    <location>
        <begin position="305"/>
        <end position="325"/>
    </location>
</feature>
<keyword evidence="7 10" id="KW-1133">Transmembrane helix</keyword>
<feature type="transmembrane region" description="Helical" evidence="10">
    <location>
        <begin position="248"/>
        <end position="268"/>
    </location>
</feature>
<keyword evidence="4" id="KW-0633">Potassium transport</keyword>
<comment type="caution">
    <text evidence="12">The sequence shown here is derived from an EMBL/GenBank/DDBJ whole genome shotgun (WGS) entry which is preliminary data.</text>
</comment>
<keyword evidence="3" id="KW-0050">Antiport</keyword>
<feature type="transmembrane region" description="Helical" evidence="10">
    <location>
        <begin position="280"/>
        <end position="299"/>
    </location>
</feature>
<dbReference type="InterPro" id="IPR038770">
    <property type="entry name" value="Na+/solute_symporter_sf"/>
</dbReference>
<keyword evidence="9 10" id="KW-0472">Membrane</keyword>
<dbReference type="PROSITE" id="PS51201">
    <property type="entry name" value="RCK_N"/>
    <property type="match status" value="1"/>
</dbReference>
<feature type="transmembrane region" description="Helical" evidence="10">
    <location>
        <begin position="226"/>
        <end position="242"/>
    </location>
</feature>